<feature type="non-terminal residue" evidence="1">
    <location>
        <position position="51"/>
    </location>
</feature>
<organism evidence="1">
    <name type="scientific">marine metagenome</name>
    <dbReference type="NCBI Taxonomy" id="408172"/>
    <lineage>
        <taxon>unclassified sequences</taxon>
        <taxon>metagenomes</taxon>
        <taxon>ecological metagenomes</taxon>
    </lineage>
</organism>
<dbReference type="AlphaFoldDB" id="A0A381VWM2"/>
<evidence type="ECO:0000313" key="1">
    <source>
        <dbReference type="EMBL" id="SVA44680.1"/>
    </source>
</evidence>
<accession>A0A381VWM2</accession>
<dbReference type="EMBL" id="UINC01010008">
    <property type="protein sequence ID" value="SVA44680.1"/>
    <property type="molecule type" value="Genomic_DNA"/>
</dbReference>
<gene>
    <name evidence="1" type="ORF">METZ01_LOCUS97534</name>
</gene>
<name>A0A381VWM2_9ZZZZ</name>
<sequence length="51" mass="5375">MPSVTAVIHNPPVSNIVNFSISVGFCSARLRTILGNITATIGPTKKINARP</sequence>
<proteinExistence type="predicted"/>
<protein>
    <submittedName>
        <fullName evidence="1">Uncharacterized protein</fullName>
    </submittedName>
</protein>
<reference evidence="1" key="1">
    <citation type="submission" date="2018-05" db="EMBL/GenBank/DDBJ databases">
        <authorList>
            <person name="Lanie J.A."/>
            <person name="Ng W.-L."/>
            <person name="Kazmierczak K.M."/>
            <person name="Andrzejewski T.M."/>
            <person name="Davidsen T.M."/>
            <person name="Wayne K.J."/>
            <person name="Tettelin H."/>
            <person name="Glass J.I."/>
            <person name="Rusch D."/>
            <person name="Podicherti R."/>
            <person name="Tsui H.-C.T."/>
            <person name="Winkler M.E."/>
        </authorList>
    </citation>
    <scope>NUCLEOTIDE SEQUENCE</scope>
</reference>